<dbReference type="Proteomes" id="UP000813385">
    <property type="component" value="Unassembled WGS sequence"/>
</dbReference>
<dbReference type="PANTHER" id="PTHR39153:SF1">
    <property type="entry name" value="AGR244WP"/>
    <property type="match status" value="1"/>
</dbReference>
<comment type="caution">
    <text evidence="1">The sequence shown here is derived from an EMBL/GenBank/DDBJ whole genome shotgun (WGS) entry which is preliminary data.</text>
</comment>
<dbReference type="OrthoDB" id="3979469at2759"/>
<dbReference type="AlphaFoldDB" id="A0A8K0TJ86"/>
<dbReference type="InterPro" id="IPR038882">
    <property type="entry name" value="Rcf3"/>
</dbReference>
<dbReference type="EMBL" id="JAGPXD010000003">
    <property type="protein sequence ID" value="KAH7363129.1"/>
    <property type="molecule type" value="Genomic_DNA"/>
</dbReference>
<proteinExistence type="predicted"/>
<protein>
    <recommendedName>
        <fullName evidence="3">Imidazoleglycerol-phosphate dehydratase</fullName>
    </recommendedName>
</protein>
<keyword evidence="2" id="KW-1185">Reference proteome</keyword>
<reference evidence="1" key="1">
    <citation type="journal article" date="2021" name="Nat. Commun.">
        <title>Genetic determinants of endophytism in the Arabidopsis root mycobiome.</title>
        <authorList>
            <person name="Mesny F."/>
            <person name="Miyauchi S."/>
            <person name="Thiergart T."/>
            <person name="Pickel B."/>
            <person name="Atanasova L."/>
            <person name="Karlsson M."/>
            <person name="Huettel B."/>
            <person name="Barry K.W."/>
            <person name="Haridas S."/>
            <person name="Chen C."/>
            <person name="Bauer D."/>
            <person name="Andreopoulos W."/>
            <person name="Pangilinan J."/>
            <person name="LaButti K."/>
            <person name="Riley R."/>
            <person name="Lipzen A."/>
            <person name="Clum A."/>
            <person name="Drula E."/>
            <person name="Henrissat B."/>
            <person name="Kohler A."/>
            <person name="Grigoriev I.V."/>
            <person name="Martin F.M."/>
            <person name="Hacquard S."/>
        </authorList>
    </citation>
    <scope>NUCLEOTIDE SEQUENCE</scope>
    <source>
        <strain evidence="1">MPI-CAGE-AT-0016</strain>
    </source>
</reference>
<evidence type="ECO:0000313" key="1">
    <source>
        <dbReference type="EMBL" id="KAH7363129.1"/>
    </source>
</evidence>
<evidence type="ECO:0000313" key="2">
    <source>
        <dbReference type="Proteomes" id="UP000813385"/>
    </source>
</evidence>
<dbReference type="PANTHER" id="PTHR39153">
    <property type="entry name" value="AGR244WP"/>
    <property type="match status" value="1"/>
</dbReference>
<sequence length="111" mass="12660">MMSHDKTRSAEADDAAWEATRGAFVGAAKWGAGAAVVGLVGYKFSPVYRGLTFQFKVYLQMCGMVVGSMLESDASLRRYEERVRMQRRIARDRAKWQRYEDEYVPQEPKGQ</sequence>
<name>A0A8K0TJ86_9PEZI</name>
<gene>
    <name evidence="1" type="ORF">B0T11DRAFT_329133</name>
</gene>
<accession>A0A8K0TJ86</accession>
<evidence type="ECO:0008006" key="3">
    <source>
        <dbReference type="Google" id="ProtNLM"/>
    </source>
</evidence>
<organism evidence="1 2">
    <name type="scientific">Plectosphaerella cucumerina</name>
    <dbReference type="NCBI Taxonomy" id="40658"/>
    <lineage>
        <taxon>Eukaryota</taxon>
        <taxon>Fungi</taxon>
        <taxon>Dikarya</taxon>
        <taxon>Ascomycota</taxon>
        <taxon>Pezizomycotina</taxon>
        <taxon>Sordariomycetes</taxon>
        <taxon>Hypocreomycetidae</taxon>
        <taxon>Glomerellales</taxon>
        <taxon>Plectosphaerellaceae</taxon>
        <taxon>Plectosphaerella</taxon>
    </lineage>
</organism>